<dbReference type="InterPro" id="IPR015424">
    <property type="entry name" value="PyrdxlP-dep_Trfase"/>
</dbReference>
<evidence type="ECO:0000256" key="2">
    <source>
        <dbReference type="ARBA" id="ARBA00022801"/>
    </source>
</evidence>
<comment type="catalytic activity">
    <reaction evidence="5">
        <text>3-hydroxy-L-kynurenine + H2O = 3-hydroxyanthranilate + L-alanine + H(+)</text>
        <dbReference type="Rhea" id="RHEA:25143"/>
        <dbReference type="ChEBI" id="CHEBI:15377"/>
        <dbReference type="ChEBI" id="CHEBI:15378"/>
        <dbReference type="ChEBI" id="CHEBI:36559"/>
        <dbReference type="ChEBI" id="CHEBI:57972"/>
        <dbReference type="ChEBI" id="CHEBI:58125"/>
        <dbReference type="EC" id="3.7.1.3"/>
    </reaction>
</comment>
<dbReference type="Pfam" id="PF22580">
    <property type="entry name" value="KYNU_C"/>
    <property type="match status" value="1"/>
</dbReference>
<dbReference type="GO" id="GO:0005737">
    <property type="term" value="C:cytoplasm"/>
    <property type="evidence" value="ECO:0007669"/>
    <property type="project" value="UniProtKB-SubCell"/>
</dbReference>
<dbReference type="EMBL" id="VIGI01000005">
    <property type="protein sequence ID" value="KAB8299749.1"/>
    <property type="molecule type" value="Genomic_DNA"/>
</dbReference>
<dbReference type="NCBIfam" id="TIGR01814">
    <property type="entry name" value="kynureninase"/>
    <property type="match status" value="1"/>
</dbReference>
<keyword evidence="7" id="KW-1185">Reference proteome</keyword>
<dbReference type="EC" id="3.7.1.3" evidence="4 5"/>
<dbReference type="PANTHER" id="PTHR14084">
    <property type="entry name" value="KYNURENINASE"/>
    <property type="match status" value="1"/>
</dbReference>
<keyword evidence="3 4" id="KW-0663">Pyridoxal phosphate</keyword>
<comment type="caution">
    <text evidence="4">Lacks conserved residue(s) required for the propagation of feature annotation.</text>
</comment>
<feature type="binding site" evidence="4">
    <location>
        <position position="346"/>
    </location>
    <ligand>
        <name>pyridoxal 5'-phosphate</name>
        <dbReference type="ChEBI" id="CHEBI:597326"/>
    </ligand>
</feature>
<evidence type="ECO:0000256" key="3">
    <source>
        <dbReference type="ARBA" id="ARBA00022898"/>
    </source>
</evidence>
<dbReference type="AlphaFoldDB" id="A0A5N6KA67"/>
<feature type="binding site" evidence="4">
    <location>
        <begin position="193"/>
        <end position="196"/>
    </location>
    <ligand>
        <name>pyridoxal 5'-phosphate</name>
        <dbReference type="ChEBI" id="CHEBI:597326"/>
    </ligand>
</feature>
<keyword evidence="2 4" id="KW-0378">Hydrolase</keyword>
<comment type="catalytic activity">
    <reaction evidence="4 5">
        <text>L-kynurenine + H2O = anthranilate + L-alanine + H(+)</text>
        <dbReference type="Rhea" id="RHEA:16813"/>
        <dbReference type="ChEBI" id="CHEBI:15377"/>
        <dbReference type="ChEBI" id="CHEBI:15378"/>
        <dbReference type="ChEBI" id="CHEBI:16567"/>
        <dbReference type="ChEBI" id="CHEBI:57959"/>
        <dbReference type="ChEBI" id="CHEBI:57972"/>
        <dbReference type="EC" id="3.7.1.3"/>
    </reaction>
</comment>
<comment type="function">
    <text evidence="4 5">Catalyzes the cleavage of L-kynurenine (L-Kyn) and L-3-hydroxykynurenine (L-3OHKyn) into anthranilic acid (AA) and 3-hydroxyanthranilic acid (3-OHAA), respectively.</text>
</comment>
<proteinExistence type="inferred from homology"/>
<dbReference type="UniPathway" id="UPA00253">
    <property type="reaction ID" value="UER00329"/>
</dbReference>
<dbReference type="GO" id="GO:0034354">
    <property type="term" value="P:'de novo' NAD+ biosynthetic process from L-tryptophan"/>
    <property type="evidence" value="ECO:0007669"/>
    <property type="project" value="UniProtKB-UniRule"/>
</dbReference>
<dbReference type="GO" id="GO:0097053">
    <property type="term" value="P:L-kynurenine catabolic process"/>
    <property type="evidence" value="ECO:0007669"/>
    <property type="project" value="UniProtKB-UniRule"/>
</dbReference>
<dbReference type="FunFam" id="3.40.640.10:FF:000031">
    <property type="entry name" value="Kynureninase"/>
    <property type="match status" value="1"/>
</dbReference>
<keyword evidence="4 5" id="KW-0963">Cytoplasm</keyword>
<reference evidence="6 7" key="1">
    <citation type="submission" date="2019-06" db="EMBL/GenBank/DDBJ databases">
        <title>Genome Sequence of the Brown Rot Fungal Pathogen Monilinia laxa.</title>
        <authorList>
            <person name="De Miccolis Angelini R.M."/>
            <person name="Landi L."/>
            <person name="Abate D."/>
            <person name="Pollastro S."/>
            <person name="Romanazzi G."/>
            <person name="Faretra F."/>
        </authorList>
    </citation>
    <scope>NUCLEOTIDE SEQUENCE [LARGE SCALE GENOMIC DNA]</scope>
    <source>
        <strain evidence="6 7">Mlax316</strain>
    </source>
</reference>
<dbReference type="InterPro" id="IPR015421">
    <property type="entry name" value="PyrdxlP-dep_Trfase_major"/>
</dbReference>
<dbReference type="Gene3D" id="3.90.1150.10">
    <property type="entry name" value="Aspartate Aminotransferase, domain 1"/>
    <property type="match status" value="1"/>
</dbReference>
<accession>A0A5N6KA67</accession>
<dbReference type="GO" id="GO:0019441">
    <property type="term" value="P:L-tryptophan catabolic process to kynurenine"/>
    <property type="evidence" value="ECO:0007669"/>
    <property type="project" value="TreeGrafter"/>
</dbReference>
<comment type="cofactor">
    <cofactor evidence="4 5">
        <name>pyridoxal 5'-phosphate</name>
        <dbReference type="ChEBI" id="CHEBI:597326"/>
    </cofactor>
</comment>
<feature type="binding site" evidence="4">
    <location>
        <position position="279"/>
    </location>
    <ligand>
        <name>pyridoxal 5'-phosphate</name>
        <dbReference type="ChEBI" id="CHEBI:597326"/>
    </ligand>
</feature>
<dbReference type="PANTHER" id="PTHR14084:SF0">
    <property type="entry name" value="KYNURENINASE"/>
    <property type="match status" value="1"/>
</dbReference>
<dbReference type="Gene3D" id="3.40.640.10">
    <property type="entry name" value="Type I PLP-dependent aspartate aminotransferase-like (Major domain)"/>
    <property type="match status" value="1"/>
</dbReference>
<comment type="subunit">
    <text evidence="4 5">Homodimer.</text>
</comment>
<keyword evidence="1 4" id="KW-0662">Pyridine nucleotide biosynthesis</keyword>
<comment type="pathway">
    <text evidence="4 5">Amino-acid degradation; L-kynurenine degradation; L-alanine and anthranilate from L-kynurenine: step 1/1.</text>
</comment>
<dbReference type="HAMAP" id="MF_01970">
    <property type="entry name" value="Kynureninase"/>
    <property type="match status" value="1"/>
</dbReference>
<organism evidence="6 7">
    <name type="scientific">Monilinia laxa</name>
    <name type="common">Brown rot fungus</name>
    <name type="synonym">Sclerotinia laxa</name>
    <dbReference type="NCBI Taxonomy" id="61186"/>
    <lineage>
        <taxon>Eukaryota</taxon>
        <taxon>Fungi</taxon>
        <taxon>Dikarya</taxon>
        <taxon>Ascomycota</taxon>
        <taxon>Pezizomycotina</taxon>
        <taxon>Leotiomycetes</taxon>
        <taxon>Helotiales</taxon>
        <taxon>Sclerotiniaceae</taxon>
        <taxon>Monilinia</taxon>
    </lineage>
</organism>
<dbReference type="SUPFAM" id="SSF53383">
    <property type="entry name" value="PLP-dependent transferases"/>
    <property type="match status" value="1"/>
</dbReference>
<comment type="subcellular location">
    <subcellularLocation>
        <location evidence="4 5">Cytoplasm</location>
    </subcellularLocation>
</comment>
<feature type="modified residue" description="N6-(pyridoxal phosphate)lysine" evidence="4">
    <location>
        <position position="305"/>
    </location>
</feature>
<evidence type="ECO:0000256" key="4">
    <source>
        <dbReference type="HAMAP-Rule" id="MF_03017"/>
    </source>
</evidence>
<dbReference type="GO" id="GO:0030170">
    <property type="term" value="F:pyridoxal phosphate binding"/>
    <property type="evidence" value="ECO:0007669"/>
    <property type="project" value="UniProtKB-UniRule"/>
</dbReference>
<dbReference type="UniPathway" id="UPA00334">
    <property type="reaction ID" value="UER00455"/>
</dbReference>
<dbReference type="OrthoDB" id="5978656at2759"/>
<dbReference type="Proteomes" id="UP000326757">
    <property type="component" value="Unassembled WGS sequence"/>
</dbReference>
<comment type="similarity">
    <text evidence="4 5">Belongs to the kynureninase family.</text>
</comment>
<sequence>MPLLHLKRVKQGLETITQYSTIESPNYPNIPRIVALHSISADPPEYAVSQDVEDPLRQFRSGFLIPSIADLQARTLSSLVPQSSSPGDPCVYLCGNSLGIQPRITSTRIEQYLKTWATQGVFGHFKPLSDSPLPTWLNVDSNASENIAPIVGALPSEVNVMQTLTANLHLLMSAFYKPDVNGKHKIMLESKAFPSDHYAVESQIRHHNLSPATSMITLASQSISEPTLSTDYILKSIEIHAKDTALLILPGVQFYTGQLFDIPLITRTARDYGIFVIWDLAHAVGNVPLYLHDWDVDAAAWCTYKYLNSGPGCIGGMFIHDRNTQVPDPLQNTDAGTGFVNRLSGWWGNDKNTRFDMKNRFVPIAGAAGFQLSNPSVLDITSLNASLEIFKLAGGMEVLRAKSVKITAYLEDLLLDTAIYEKGRFSIITPRDREQRGAQLSLQLADGLLDIVMKELELRGVVVDERQPNVIRVAPAPLYNSFEDVWKFVVAFEEAMNISWKAKLGEVSAAGTRELEMTT</sequence>
<evidence type="ECO:0000313" key="6">
    <source>
        <dbReference type="EMBL" id="KAB8299749.1"/>
    </source>
</evidence>
<dbReference type="InterPro" id="IPR015422">
    <property type="entry name" value="PyrdxlP-dep_Trfase_small"/>
</dbReference>
<protein>
    <recommendedName>
        <fullName evidence="4 5">Kynureninase</fullName>
        <ecNumber evidence="4 5">3.7.1.3</ecNumber>
    </recommendedName>
    <alternativeName>
        <fullName evidence="4">Biosynthesis of nicotinic acid protein 5</fullName>
    </alternativeName>
    <alternativeName>
        <fullName evidence="4">L-kynurenine hydrolase</fullName>
    </alternativeName>
</protein>
<dbReference type="PIRSF" id="PIRSF038800">
    <property type="entry name" value="KYNU"/>
    <property type="match status" value="1"/>
</dbReference>
<dbReference type="GO" id="GO:0019805">
    <property type="term" value="P:quinolinate biosynthetic process"/>
    <property type="evidence" value="ECO:0007669"/>
    <property type="project" value="UniProtKB-UniRule"/>
</dbReference>
<evidence type="ECO:0000256" key="5">
    <source>
        <dbReference type="PIRNR" id="PIRNR038800"/>
    </source>
</evidence>
<comment type="caution">
    <text evidence="6">The sequence shown here is derived from an EMBL/GenBank/DDBJ whole genome shotgun (WGS) entry which is preliminary data.</text>
</comment>
<dbReference type="GO" id="GO:0043420">
    <property type="term" value="P:anthranilate metabolic process"/>
    <property type="evidence" value="ECO:0007669"/>
    <property type="project" value="UniProtKB-UniRule"/>
</dbReference>
<feature type="binding site" evidence="4">
    <location>
        <position position="164"/>
    </location>
    <ligand>
        <name>pyridoxal 5'-phosphate</name>
        <dbReference type="ChEBI" id="CHEBI:597326"/>
    </ligand>
</feature>
<feature type="binding site" evidence="4">
    <location>
        <position position="374"/>
    </location>
    <ligand>
        <name>pyridoxal 5'-phosphate</name>
        <dbReference type="ChEBI" id="CHEBI:597326"/>
    </ligand>
</feature>
<dbReference type="InterPro" id="IPR010111">
    <property type="entry name" value="Kynureninase"/>
</dbReference>
<feature type="binding site" evidence="4">
    <location>
        <position position="165"/>
    </location>
    <ligand>
        <name>pyridoxal 5'-phosphate</name>
        <dbReference type="ChEBI" id="CHEBI:597326"/>
    </ligand>
</feature>
<feature type="binding site" evidence="4">
    <location>
        <position position="282"/>
    </location>
    <ligand>
        <name>pyridoxal 5'-phosphate</name>
        <dbReference type="ChEBI" id="CHEBI:597326"/>
    </ligand>
</feature>
<evidence type="ECO:0000256" key="1">
    <source>
        <dbReference type="ARBA" id="ARBA00022642"/>
    </source>
</evidence>
<comment type="pathway">
    <text evidence="4 5">Cofactor biosynthesis; NAD(+) biosynthesis; quinolinate from L-kynurenine: step 2/3.</text>
</comment>
<evidence type="ECO:0000313" key="7">
    <source>
        <dbReference type="Proteomes" id="UP000326757"/>
    </source>
</evidence>
<dbReference type="GO" id="GO:0030429">
    <property type="term" value="F:kynureninase activity"/>
    <property type="evidence" value="ECO:0007669"/>
    <property type="project" value="UniProtKB-UniRule"/>
</dbReference>
<feature type="binding site" evidence="4">
    <location>
        <position position="304"/>
    </location>
    <ligand>
        <name>pyridoxal 5'-phosphate</name>
        <dbReference type="ChEBI" id="CHEBI:597326"/>
    </ligand>
</feature>
<name>A0A5N6KA67_MONLA</name>
<gene>
    <name evidence="4" type="primary">BNA5</name>
    <name evidence="6" type="ORF">EYC80_000002</name>
</gene>